<accession>A0A0A9DC55</accession>
<evidence type="ECO:0000313" key="2">
    <source>
        <dbReference type="EMBL" id="JAD85406.1"/>
    </source>
</evidence>
<evidence type="ECO:0000256" key="1">
    <source>
        <dbReference type="SAM" id="Phobius"/>
    </source>
</evidence>
<sequence>MHLLLRRSSSRLYLLIMVLHIVVVFLSWPRSSIRFY</sequence>
<dbReference type="EMBL" id="GBRH01212489">
    <property type="protein sequence ID" value="JAD85406.1"/>
    <property type="molecule type" value="Transcribed_RNA"/>
</dbReference>
<name>A0A0A9DC55_ARUDO</name>
<proteinExistence type="predicted"/>
<protein>
    <submittedName>
        <fullName evidence="2">Uncharacterized protein</fullName>
    </submittedName>
</protein>
<organism evidence="2">
    <name type="scientific">Arundo donax</name>
    <name type="common">Giant reed</name>
    <name type="synonym">Donax arundinaceus</name>
    <dbReference type="NCBI Taxonomy" id="35708"/>
    <lineage>
        <taxon>Eukaryota</taxon>
        <taxon>Viridiplantae</taxon>
        <taxon>Streptophyta</taxon>
        <taxon>Embryophyta</taxon>
        <taxon>Tracheophyta</taxon>
        <taxon>Spermatophyta</taxon>
        <taxon>Magnoliopsida</taxon>
        <taxon>Liliopsida</taxon>
        <taxon>Poales</taxon>
        <taxon>Poaceae</taxon>
        <taxon>PACMAD clade</taxon>
        <taxon>Arundinoideae</taxon>
        <taxon>Arundineae</taxon>
        <taxon>Arundo</taxon>
    </lineage>
</organism>
<feature type="transmembrane region" description="Helical" evidence="1">
    <location>
        <begin position="12"/>
        <end position="29"/>
    </location>
</feature>
<reference evidence="2" key="1">
    <citation type="submission" date="2014-09" db="EMBL/GenBank/DDBJ databases">
        <authorList>
            <person name="Magalhaes I.L.F."/>
            <person name="Oliveira U."/>
            <person name="Santos F.R."/>
            <person name="Vidigal T.H.D.A."/>
            <person name="Brescovit A.D."/>
            <person name="Santos A.J."/>
        </authorList>
    </citation>
    <scope>NUCLEOTIDE SEQUENCE</scope>
    <source>
        <tissue evidence="2">Shoot tissue taken approximately 20 cm above the soil surface</tissue>
    </source>
</reference>
<dbReference type="AlphaFoldDB" id="A0A0A9DC55"/>
<keyword evidence="1" id="KW-1133">Transmembrane helix</keyword>
<keyword evidence="1" id="KW-0812">Transmembrane</keyword>
<reference evidence="2" key="2">
    <citation type="journal article" date="2015" name="Data Brief">
        <title>Shoot transcriptome of the giant reed, Arundo donax.</title>
        <authorList>
            <person name="Barrero R.A."/>
            <person name="Guerrero F.D."/>
            <person name="Moolhuijzen P."/>
            <person name="Goolsby J.A."/>
            <person name="Tidwell J."/>
            <person name="Bellgard S.E."/>
            <person name="Bellgard M.I."/>
        </authorList>
    </citation>
    <scope>NUCLEOTIDE SEQUENCE</scope>
    <source>
        <tissue evidence="2">Shoot tissue taken approximately 20 cm above the soil surface</tissue>
    </source>
</reference>
<keyword evidence="1" id="KW-0472">Membrane</keyword>